<dbReference type="PANTHER" id="PTHR12210">
    <property type="entry name" value="DULLARD PROTEIN PHOSPHATASE"/>
    <property type="match status" value="1"/>
</dbReference>
<dbReference type="Pfam" id="PF03031">
    <property type="entry name" value="NIF"/>
    <property type="match status" value="1"/>
</dbReference>
<keyword evidence="1" id="KW-0653">Protein transport</keyword>
<keyword evidence="1" id="KW-0813">Transport</keyword>
<comment type="caution">
    <text evidence="3">The sequence shown here is derived from an EMBL/GenBank/DDBJ whole genome shotgun (WGS) entry which is preliminary data.</text>
</comment>
<comment type="similarity">
    <text evidence="1">Belongs to the TIM50 family.</text>
</comment>
<dbReference type="InterPro" id="IPR004274">
    <property type="entry name" value="FCP1_dom"/>
</dbReference>
<dbReference type="InterPro" id="IPR023214">
    <property type="entry name" value="HAD_sf"/>
</dbReference>
<dbReference type="PROSITE" id="PS50969">
    <property type="entry name" value="FCP1"/>
    <property type="match status" value="1"/>
</dbReference>
<comment type="function">
    <text evidence="1">Essential component of the TIM23 complex, a complex that mediates the translocation of transit peptide-containing proteins across the mitochondrial inner membrane.</text>
</comment>
<dbReference type="InterPro" id="IPR050365">
    <property type="entry name" value="TIM50"/>
</dbReference>
<comment type="subunit">
    <text evidence="1">Component of the TIM23 complex.</text>
</comment>
<dbReference type="SMART" id="SM00577">
    <property type="entry name" value="CPDc"/>
    <property type="match status" value="1"/>
</dbReference>
<evidence type="ECO:0000313" key="3">
    <source>
        <dbReference type="EMBL" id="KAK9041166.1"/>
    </source>
</evidence>
<evidence type="ECO:0000256" key="1">
    <source>
        <dbReference type="RuleBase" id="RU365079"/>
    </source>
</evidence>
<comment type="subcellular location">
    <subcellularLocation>
        <location evidence="1">Mitochondrion inner membrane</location>
        <topology evidence="1">Single-pass membrane protein</topology>
    </subcellularLocation>
</comment>
<accession>A0ABR2TV13</accession>
<dbReference type="Proteomes" id="UP001396334">
    <property type="component" value="Unassembled WGS sequence"/>
</dbReference>
<organism evidence="3 4">
    <name type="scientific">Hibiscus sabdariffa</name>
    <name type="common">roselle</name>
    <dbReference type="NCBI Taxonomy" id="183260"/>
    <lineage>
        <taxon>Eukaryota</taxon>
        <taxon>Viridiplantae</taxon>
        <taxon>Streptophyta</taxon>
        <taxon>Embryophyta</taxon>
        <taxon>Tracheophyta</taxon>
        <taxon>Spermatophyta</taxon>
        <taxon>Magnoliopsida</taxon>
        <taxon>eudicotyledons</taxon>
        <taxon>Gunneridae</taxon>
        <taxon>Pentapetalae</taxon>
        <taxon>rosids</taxon>
        <taxon>malvids</taxon>
        <taxon>Malvales</taxon>
        <taxon>Malvaceae</taxon>
        <taxon>Malvoideae</taxon>
        <taxon>Hibiscus</taxon>
    </lineage>
</organism>
<protein>
    <recommendedName>
        <fullName evidence="1">Mitochondrial import inner membrane translocase subunit TIM50</fullName>
    </recommendedName>
</protein>
<gene>
    <name evidence="3" type="ORF">V6N11_016281</name>
</gene>
<keyword evidence="1" id="KW-0809">Transit peptide</keyword>
<feature type="domain" description="FCP1 homology" evidence="2">
    <location>
        <begin position="155"/>
        <end position="307"/>
    </location>
</feature>
<dbReference type="SUPFAM" id="SSF56784">
    <property type="entry name" value="HAD-like"/>
    <property type="match status" value="1"/>
</dbReference>
<keyword evidence="1" id="KW-0811">Translocation</keyword>
<name>A0ABR2TV13_9ROSI</name>
<dbReference type="InterPro" id="IPR036412">
    <property type="entry name" value="HAD-like_sf"/>
</dbReference>
<sequence>MGEIVNKAGLEGEAVCAGFGETPVWDCYTGFGEAVYSIEDWRITVEKIWNIIIPPKEAIISLQSIISGQSSPPPTAPEIAPKVSGKKSLTFLKYRLVATVAGITGYAGYLSYKCSCEEVDHKAKALRVAASYTPSKDASANDKYGSLLYSAAMAVPTKALESYLDLKRLVEEHLWEYTEPTSDRKRERGWRTFKRPGVDAFLEHLAKLYEIVVYSDQMNMHVDPVCERLDGNHYILYRLSRGDTKYQDGKHYRDFSKLNRDPVKILYVSAHAFDSSLHPENCVPIKLCKLETDDTTLLDLIPFLEYIACTSSADIRQVLQSYKRKDVAKEFLERFKEHQRRKQEQVFSTYSDNQLGVLIQAYAMESGLHPTRFATLKYHFAELQDFIAKVELEPNFWFMPLHRDALRKIGIRSPTPMANWYYGDSAE</sequence>
<keyword evidence="4" id="KW-1185">Reference proteome</keyword>
<dbReference type="Gene3D" id="3.40.50.1000">
    <property type="entry name" value="HAD superfamily/HAD-like"/>
    <property type="match status" value="1"/>
</dbReference>
<dbReference type="EMBL" id="JBBPBN010000004">
    <property type="protein sequence ID" value="KAK9041166.1"/>
    <property type="molecule type" value="Genomic_DNA"/>
</dbReference>
<keyword evidence="1" id="KW-0496">Mitochondrion</keyword>
<dbReference type="CDD" id="cd07521">
    <property type="entry name" value="HAD_FCP1-like"/>
    <property type="match status" value="1"/>
</dbReference>
<reference evidence="3 4" key="1">
    <citation type="journal article" date="2024" name="G3 (Bethesda)">
        <title>Genome assembly of Hibiscus sabdariffa L. provides insights into metabolisms of medicinal natural products.</title>
        <authorList>
            <person name="Kim T."/>
        </authorList>
    </citation>
    <scope>NUCLEOTIDE SEQUENCE [LARGE SCALE GENOMIC DNA]</scope>
    <source>
        <strain evidence="3">TK-2024</strain>
        <tissue evidence="3">Old leaves</tissue>
    </source>
</reference>
<evidence type="ECO:0000313" key="4">
    <source>
        <dbReference type="Proteomes" id="UP001396334"/>
    </source>
</evidence>
<evidence type="ECO:0000259" key="2">
    <source>
        <dbReference type="PROSITE" id="PS50969"/>
    </source>
</evidence>
<proteinExistence type="inferred from homology"/>